<gene>
    <name evidence="2" type="ORF">EZS27_023580</name>
</gene>
<dbReference type="AlphaFoldDB" id="A0A5J4R141"/>
<name>A0A5J4R141_9ZZZZ</name>
<protein>
    <submittedName>
        <fullName evidence="2">Multidrug resistance protein MdtA</fullName>
    </submittedName>
</protein>
<feature type="non-terminal residue" evidence="2">
    <location>
        <position position="1"/>
    </location>
</feature>
<organism evidence="2">
    <name type="scientific">termite gut metagenome</name>
    <dbReference type="NCBI Taxonomy" id="433724"/>
    <lineage>
        <taxon>unclassified sequences</taxon>
        <taxon>metagenomes</taxon>
        <taxon>organismal metagenomes</taxon>
    </lineage>
</organism>
<evidence type="ECO:0000259" key="1">
    <source>
        <dbReference type="Pfam" id="PF25975"/>
    </source>
</evidence>
<evidence type="ECO:0000313" key="2">
    <source>
        <dbReference type="EMBL" id="KAA6327429.1"/>
    </source>
</evidence>
<reference evidence="2" key="1">
    <citation type="submission" date="2019-03" db="EMBL/GenBank/DDBJ databases">
        <title>Single cell metagenomics reveals metabolic interactions within the superorganism composed of flagellate Streblomastix strix and complex community of Bacteroidetes bacteria on its surface.</title>
        <authorList>
            <person name="Treitli S.C."/>
            <person name="Kolisko M."/>
            <person name="Husnik F."/>
            <person name="Keeling P."/>
            <person name="Hampl V."/>
        </authorList>
    </citation>
    <scope>NUCLEOTIDE SEQUENCE</scope>
    <source>
        <strain evidence="2">STM</strain>
    </source>
</reference>
<comment type="caution">
    <text evidence="2">The sequence shown here is derived from an EMBL/GenBank/DDBJ whole genome shotgun (WGS) entry which is preliminary data.</text>
</comment>
<proteinExistence type="predicted"/>
<feature type="domain" description="CzcB-like C-terminal circularly permuted SH3-like" evidence="1">
    <location>
        <begin position="1"/>
        <end position="56"/>
    </location>
</feature>
<dbReference type="EMBL" id="SNRY01001993">
    <property type="protein sequence ID" value="KAA6327429.1"/>
    <property type="molecule type" value="Genomic_DNA"/>
</dbReference>
<dbReference type="Pfam" id="PF25975">
    <property type="entry name" value="CzcB_C"/>
    <property type="match status" value="1"/>
</dbReference>
<sequence>ALTEAQGLYFVYLQTGEEAYKKQEVTPGEENGERVRILSGIKPGDRIVTKGVYQVKLAANSSVMPEGHTHSH</sequence>
<accession>A0A5J4R141</accession>
<dbReference type="Gene3D" id="2.40.420.20">
    <property type="match status" value="1"/>
</dbReference>
<dbReference type="InterPro" id="IPR058649">
    <property type="entry name" value="CzcB_C"/>
</dbReference>